<name>A0A0P6Y3P6_9CHLR</name>
<dbReference type="PANTHER" id="PTHR42727:SF1">
    <property type="entry name" value="PHOSPHATE TRANSPORT SYSTEM PERMEASE"/>
    <property type="match status" value="1"/>
</dbReference>
<keyword evidence="4 5" id="KW-0472">Membrane</keyword>
<keyword evidence="3 5" id="KW-1133">Transmembrane helix</keyword>
<dbReference type="PRINTS" id="PR00173">
    <property type="entry name" value="EDTRNSPORT"/>
</dbReference>
<dbReference type="EMBL" id="LGCL01000011">
    <property type="protein sequence ID" value="KPL79581.1"/>
    <property type="molecule type" value="Genomic_DNA"/>
</dbReference>
<dbReference type="SUPFAM" id="SSF161098">
    <property type="entry name" value="MetI-like"/>
    <property type="match status" value="1"/>
</dbReference>
<dbReference type="PANTHER" id="PTHR42727">
    <property type="entry name" value="PHOSPHATE TRANSPORT SYSTEM PERMEASE PROTEIN"/>
    <property type="match status" value="1"/>
</dbReference>
<evidence type="ECO:0000313" key="9">
    <source>
        <dbReference type="Proteomes" id="UP000050417"/>
    </source>
</evidence>
<keyword evidence="6" id="KW-0592">Phosphate transport</keyword>
<dbReference type="GO" id="GO:0005886">
    <property type="term" value="C:plasma membrane"/>
    <property type="evidence" value="ECO:0007669"/>
    <property type="project" value="UniProtKB-SubCell"/>
</dbReference>
<evidence type="ECO:0000313" key="8">
    <source>
        <dbReference type="EMBL" id="KPL79581.1"/>
    </source>
</evidence>
<dbReference type="Gene3D" id="1.10.3720.10">
    <property type="entry name" value="MetI-like"/>
    <property type="match status" value="1"/>
</dbReference>
<proteinExistence type="inferred from homology"/>
<evidence type="ECO:0000256" key="4">
    <source>
        <dbReference type="ARBA" id="ARBA00023136"/>
    </source>
</evidence>
<protein>
    <recommendedName>
        <fullName evidence="6">Phosphate transport system permease protein</fullName>
    </recommendedName>
</protein>
<dbReference type="GO" id="GO:0006817">
    <property type="term" value="P:phosphate ion transport"/>
    <property type="evidence" value="ECO:0007669"/>
    <property type="project" value="UniProtKB-KW"/>
</dbReference>
<feature type="domain" description="ABC transmembrane type-1" evidence="7">
    <location>
        <begin position="94"/>
        <end position="308"/>
    </location>
</feature>
<keyword evidence="9" id="KW-1185">Reference proteome</keyword>
<keyword evidence="5" id="KW-0813">Transport</keyword>
<dbReference type="InterPro" id="IPR035906">
    <property type="entry name" value="MetI-like_sf"/>
</dbReference>
<keyword evidence="6" id="KW-1003">Cell membrane</keyword>
<evidence type="ECO:0000256" key="2">
    <source>
        <dbReference type="ARBA" id="ARBA00022692"/>
    </source>
</evidence>
<comment type="function">
    <text evidence="6">Part of the binding-protein-dependent transport system for phosphate; probably responsible for the translocation of the substrate across the membrane.</text>
</comment>
<gene>
    <name evidence="8" type="ORF">ADN00_02515</name>
</gene>
<dbReference type="GO" id="GO:0005315">
    <property type="term" value="F:phosphate transmembrane transporter activity"/>
    <property type="evidence" value="ECO:0007669"/>
    <property type="project" value="InterPro"/>
</dbReference>
<accession>A0A0P6Y3P6</accession>
<evidence type="ECO:0000256" key="5">
    <source>
        <dbReference type="RuleBase" id="RU363032"/>
    </source>
</evidence>
<dbReference type="PROSITE" id="PS50928">
    <property type="entry name" value="ABC_TM1"/>
    <property type="match status" value="1"/>
</dbReference>
<feature type="transmembrane region" description="Helical" evidence="5">
    <location>
        <begin position="130"/>
        <end position="149"/>
    </location>
</feature>
<dbReference type="CDD" id="cd06261">
    <property type="entry name" value="TM_PBP2"/>
    <property type="match status" value="1"/>
</dbReference>
<organism evidence="8 9">
    <name type="scientific">Ornatilinea apprima</name>
    <dbReference type="NCBI Taxonomy" id="1134406"/>
    <lineage>
        <taxon>Bacteria</taxon>
        <taxon>Bacillati</taxon>
        <taxon>Chloroflexota</taxon>
        <taxon>Anaerolineae</taxon>
        <taxon>Anaerolineales</taxon>
        <taxon>Anaerolineaceae</taxon>
        <taxon>Ornatilinea</taxon>
    </lineage>
</organism>
<evidence type="ECO:0000256" key="6">
    <source>
        <dbReference type="RuleBase" id="RU363054"/>
    </source>
</evidence>
<dbReference type="AlphaFoldDB" id="A0A0P6Y3P6"/>
<feature type="transmembrane region" description="Helical" evidence="5">
    <location>
        <begin position="220"/>
        <end position="241"/>
    </location>
</feature>
<comment type="caution">
    <text evidence="6">Lacks conserved residue(s) required for the propagation of feature annotation.</text>
</comment>
<dbReference type="PATRIC" id="fig|1134406.4.peg.2813"/>
<keyword evidence="2 5" id="KW-0812">Transmembrane</keyword>
<dbReference type="InterPro" id="IPR000515">
    <property type="entry name" value="MetI-like"/>
</dbReference>
<evidence type="ECO:0000256" key="3">
    <source>
        <dbReference type="ARBA" id="ARBA00022989"/>
    </source>
</evidence>
<feature type="transmembrane region" description="Helical" evidence="5">
    <location>
        <begin position="287"/>
        <end position="307"/>
    </location>
</feature>
<comment type="similarity">
    <text evidence="6">Belongs to the binding-protein-dependent transport system permease family. CysTW subfamily.</text>
</comment>
<evidence type="ECO:0000259" key="7">
    <source>
        <dbReference type="PROSITE" id="PS50928"/>
    </source>
</evidence>
<evidence type="ECO:0000256" key="1">
    <source>
        <dbReference type="ARBA" id="ARBA00004141"/>
    </source>
</evidence>
<dbReference type="Proteomes" id="UP000050417">
    <property type="component" value="Unassembled WGS sequence"/>
</dbReference>
<reference evidence="8 9" key="1">
    <citation type="submission" date="2015-07" db="EMBL/GenBank/DDBJ databases">
        <title>Genome sequence of Ornatilinea apprima DSM 23815.</title>
        <authorList>
            <person name="Hemp J."/>
            <person name="Ward L.M."/>
            <person name="Pace L.A."/>
            <person name="Fischer W.W."/>
        </authorList>
    </citation>
    <scope>NUCLEOTIDE SEQUENCE [LARGE SCALE GENOMIC DNA]</scope>
    <source>
        <strain evidence="8 9">P3M-1</strain>
    </source>
</reference>
<dbReference type="Pfam" id="PF00528">
    <property type="entry name" value="BPD_transp_1"/>
    <property type="match status" value="1"/>
</dbReference>
<feature type="transmembrane region" description="Helical" evidence="5">
    <location>
        <begin position="98"/>
        <end position="118"/>
    </location>
</feature>
<feature type="transmembrane region" description="Helical" evidence="5">
    <location>
        <begin position="169"/>
        <end position="187"/>
    </location>
</feature>
<dbReference type="InterPro" id="IPR011864">
    <property type="entry name" value="Phosphate_PstC"/>
</dbReference>
<dbReference type="STRING" id="1134406.ADN00_02515"/>
<comment type="caution">
    <text evidence="8">The sequence shown here is derived from an EMBL/GenBank/DDBJ whole genome shotgun (WGS) entry which is preliminary data.</text>
</comment>
<comment type="subcellular location">
    <subcellularLocation>
        <location evidence="5">Cell membrane</location>
        <topology evidence="5">Multi-pass membrane protein</topology>
    </subcellularLocation>
    <subcellularLocation>
        <location evidence="1">Membrane</location>
        <topology evidence="1">Multi-pass membrane protein</topology>
    </subcellularLocation>
</comment>
<sequence length="320" mass="34259">MAVDIDAQVTEFEVGSAGITLKENQVIRLGEEVMLIKSINGGILQVERGYLDTLAVSHRAGVEIYNGRVVTLREFFGRTEWNPQIGKFGIWSLANSTLLTSVVAILVALPLGLSAAIYLSEYASERARKILKPVLEVLAGVPTVVYGYFALNFMTPLLRNIFGKGVVEIYNTASAGIVIGILILPLVSSMSEDALSAVPRALREAAYGLGATKLETAIKVVVPAAFSGIAAAVIVAISRAIGETMIVAIAAGAGPAFTFNPFKAAETMTGHIVRISGGDLSYDSIDYNSLFAIGLMLFLMTLGLNIISQRVVKHFREEYE</sequence>
<dbReference type="NCBIfam" id="TIGR02138">
    <property type="entry name" value="phosphate_pstC"/>
    <property type="match status" value="1"/>
</dbReference>